<gene>
    <name evidence="5" type="ORF">N5925_01280</name>
</gene>
<name>A0A084EF19_GLAPU</name>
<dbReference type="GO" id="GO:0005975">
    <property type="term" value="P:carbohydrate metabolic process"/>
    <property type="evidence" value="ECO:0007669"/>
    <property type="project" value="InterPro"/>
</dbReference>
<evidence type="ECO:0000256" key="3">
    <source>
        <dbReference type="ARBA" id="ARBA00023235"/>
    </source>
</evidence>
<dbReference type="PIRSF" id="PIRSF016020">
    <property type="entry name" value="PHexose_mutarotase"/>
    <property type="match status" value="1"/>
</dbReference>
<evidence type="ECO:0000256" key="2">
    <source>
        <dbReference type="ARBA" id="ARBA00005866"/>
    </source>
</evidence>
<dbReference type="InterPro" id="IPR014718">
    <property type="entry name" value="GH-type_carb-bd"/>
</dbReference>
<dbReference type="PANTHER" id="PTHR11122:SF13">
    <property type="entry name" value="GLUCOSE-6-PHOSPHATE 1-EPIMERASE"/>
    <property type="match status" value="1"/>
</dbReference>
<dbReference type="PANTHER" id="PTHR11122">
    <property type="entry name" value="APOSPORY-ASSOCIATED PROTEIN C-RELATED"/>
    <property type="match status" value="1"/>
</dbReference>
<dbReference type="GO" id="GO:0030246">
    <property type="term" value="F:carbohydrate binding"/>
    <property type="evidence" value="ECO:0007669"/>
    <property type="project" value="UniProtKB-UniRule"/>
</dbReference>
<dbReference type="Gene3D" id="2.70.98.10">
    <property type="match status" value="1"/>
</dbReference>
<comment type="catalytic activity">
    <reaction evidence="1">
        <text>alpha-D-glucose 6-phosphate = beta-D-glucose 6-phosphate</text>
        <dbReference type="Rhea" id="RHEA:16249"/>
        <dbReference type="ChEBI" id="CHEBI:58225"/>
        <dbReference type="ChEBI" id="CHEBI:58247"/>
        <dbReference type="EC" id="5.1.3.15"/>
    </reaction>
</comment>
<dbReference type="InterPro" id="IPR008183">
    <property type="entry name" value="Aldose_1/G6P_1-epimerase"/>
</dbReference>
<evidence type="ECO:0000313" key="6">
    <source>
        <dbReference type="Proteomes" id="UP001148834"/>
    </source>
</evidence>
<dbReference type="InterPro" id="IPR025532">
    <property type="entry name" value="G6P_1-epimerase"/>
</dbReference>
<organism evidence="5 6">
    <name type="scientific">Glaesserella parasuis</name>
    <name type="common">Haemophilus parasuis</name>
    <dbReference type="NCBI Taxonomy" id="738"/>
    <lineage>
        <taxon>Bacteria</taxon>
        <taxon>Pseudomonadati</taxon>
        <taxon>Pseudomonadota</taxon>
        <taxon>Gammaproteobacteria</taxon>
        <taxon>Pasteurellales</taxon>
        <taxon>Pasteurellaceae</taxon>
        <taxon>Glaesserella</taxon>
    </lineage>
</organism>
<dbReference type="InterPro" id="IPR011013">
    <property type="entry name" value="Gal_mutarotase_sf_dom"/>
</dbReference>
<dbReference type="GO" id="GO:0047938">
    <property type="term" value="F:glucose-6-phosphate 1-epimerase activity"/>
    <property type="evidence" value="ECO:0007669"/>
    <property type="project" value="UniProtKB-UniRule"/>
</dbReference>
<comment type="caution">
    <text evidence="5">The sequence shown here is derived from an EMBL/GenBank/DDBJ whole genome shotgun (WGS) entry which is preliminary data.</text>
</comment>
<reference evidence="5" key="1">
    <citation type="submission" date="2022-09" db="EMBL/GenBank/DDBJ databases">
        <title>Molecular characterization of Glaesserella parasuis strains circulating in commercial swine farms using whole-genome sequencing.</title>
        <authorList>
            <person name="Mugabi R."/>
            <person name="Clavijo M."/>
            <person name="Li G."/>
        </authorList>
    </citation>
    <scope>NUCLEOTIDE SEQUENCE</scope>
    <source>
        <strain evidence="5">0435-53</strain>
    </source>
</reference>
<comment type="similarity">
    <text evidence="2 4">Belongs to the glucose-6-phosphate 1-epimerase family.</text>
</comment>
<sequence length="267" mass="30495">MTKQLTPELVLVDYNQIPVLEIVHPKVKAKVALQGAHLLSWQPVHAEQDVFWLSEVEPFEQGNAIRGGVPICYPWFGGVKHPPHGTARNRLWELSHYQVQTDQVKLEFSLFDENQQLEAKMEMELGLTCQLRFTHLAQGEAQVALHSYFNVKNIEQVELFGLPEQTFNSLIQQQQAVSSPRKIAELVDEIYRANQQPTLIQDLGYSRQMMVEHQNASEVVVWNPWHKAMSGMSETGYRTMVCVETARIYQLVQSGEQVSVKISVKSL</sequence>
<dbReference type="AlphaFoldDB" id="A0A084EF19"/>
<proteinExistence type="inferred from homology"/>
<dbReference type="Proteomes" id="UP001148834">
    <property type="component" value="Unassembled WGS sequence"/>
</dbReference>
<evidence type="ECO:0000256" key="4">
    <source>
        <dbReference type="PIRNR" id="PIRNR016020"/>
    </source>
</evidence>
<dbReference type="RefSeq" id="WP_021111278.1">
    <property type="nucleotide sequence ID" value="NZ_CP054198.1"/>
</dbReference>
<dbReference type="CDD" id="cd09020">
    <property type="entry name" value="D-hex-6-P-epi_like"/>
    <property type="match status" value="1"/>
</dbReference>
<keyword evidence="3 4" id="KW-0413">Isomerase</keyword>
<dbReference type="Pfam" id="PF01263">
    <property type="entry name" value="Aldose_epim"/>
    <property type="match status" value="1"/>
</dbReference>
<dbReference type="EMBL" id="JAODIR010000003">
    <property type="protein sequence ID" value="MDD2167258.1"/>
    <property type="molecule type" value="Genomic_DNA"/>
</dbReference>
<dbReference type="SUPFAM" id="SSF74650">
    <property type="entry name" value="Galactose mutarotase-like"/>
    <property type="match status" value="1"/>
</dbReference>
<dbReference type="OrthoDB" id="9790727at2"/>
<protein>
    <recommendedName>
        <fullName evidence="4">Putative glucose-6-phosphate 1-epimerase</fullName>
        <ecNumber evidence="4">5.1.3.15</ecNumber>
    </recommendedName>
</protein>
<evidence type="ECO:0000256" key="1">
    <source>
        <dbReference type="ARBA" id="ARBA00001096"/>
    </source>
</evidence>
<evidence type="ECO:0000313" key="5">
    <source>
        <dbReference type="EMBL" id="MDD2167258.1"/>
    </source>
</evidence>
<accession>A0A084EF19</accession>
<dbReference type="EC" id="5.1.3.15" evidence="4"/>